<dbReference type="OrthoDB" id="342114at2"/>
<organism evidence="1 2">
    <name type="scientific">Quadrisphaera setariae</name>
    <dbReference type="NCBI Taxonomy" id="2593304"/>
    <lineage>
        <taxon>Bacteria</taxon>
        <taxon>Bacillati</taxon>
        <taxon>Actinomycetota</taxon>
        <taxon>Actinomycetes</taxon>
        <taxon>Kineosporiales</taxon>
        <taxon>Kineosporiaceae</taxon>
        <taxon>Quadrisphaera</taxon>
    </lineage>
</organism>
<dbReference type="Proteomes" id="UP000321234">
    <property type="component" value="Unassembled WGS sequence"/>
</dbReference>
<comment type="caution">
    <text evidence="1">The sequence shown here is derived from an EMBL/GenBank/DDBJ whole genome shotgun (WGS) entry which is preliminary data.</text>
</comment>
<evidence type="ECO:0000313" key="1">
    <source>
        <dbReference type="EMBL" id="TXR55646.1"/>
    </source>
</evidence>
<accession>A0A5C8ZFF1</accession>
<keyword evidence="2" id="KW-1185">Reference proteome</keyword>
<evidence type="ECO:0000313" key="2">
    <source>
        <dbReference type="Proteomes" id="UP000321234"/>
    </source>
</evidence>
<reference evidence="1 2" key="1">
    <citation type="submission" date="2019-07" db="EMBL/GenBank/DDBJ databases">
        <title>Quadrisphaera sp. strain DD2A genome sequencing and assembly.</title>
        <authorList>
            <person name="Kim I."/>
        </authorList>
    </citation>
    <scope>NUCLEOTIDE SEQUENCE [LARGE SCALE GENOMIC DNA]</scope>
    <source>
        <strain evidence="1 2">DD2A</strain>
    </source>
</reference>
<proteinExistence type="predicted"/>
<dbReference type="AlphaFoldDB" id="A0A5C8ZFF1"/>
<gene>
    <name evidence="1" type="ORF">FMM08_12425</name>
</gene>
<sequence length="160" mass="17697">MDVVEFHDVEEELGAGRFTTVLPHVNGKPLPLLLELAAGGRRERSGPTPMPGGWYGLVEEEVRWPSRHYLGEPVLSSFDDDTALLGCGCGICSCGPFSAVVDVDDEAVVWSRFRFADPDVLFTGLRDLVFDRAQYEAAVRTTEVWGGGRVYRSRGHRSVR</sequence>
<dbReference type="EMBL" id="VKAC01000007">
    <property type="protein sequence ID" value="TXR55646.1"/>
    <property type="molecule type" value="Genomic_DNA"/>
</dbReference>
<protein>
    <submittedName>
        <fullName evidence="1">Uncharacterized protein</fullName>
    </submittedName>
</protein>
<name>A0A5C8ZFF1_9ACTN</name>